<dbReference type="AlphaFoldDB" id="A0A921LPQ0"/>
<keyword evidence="2 5" id="KW-0808">Transferase</keyword>
<dbReference type="NCBIfam" id="NF002383">
    <property type="entry name" value="PRK01392.1"/>
    <property type="match status" value="1"/>
</dbReference>
<name>A0A921LPQ0_9ACTN</name>
<protein>
    <recommendedName>
        <fullName evidence="1">citrate lyase holo-[acyl-carrier protein] synthase</fullName>
        <ecNumber evidence="1">2.7.7.61</ecNumber>
    </recommendedName>
</protein>
<dbReference type="GO" id="GO:0051191">
    <property type="term" value="P:prosthetic group biosynthetic process"/>
    <property type="evidence" value="ECO:0007669"/>
    <property type="project" value="InterPro"/>
</dbReference>
<dbReference type="GO" id="GO:0050519">
    <property type="term" value="F:holo-citrate lyase synthase activity"/>
    <property type="evidence" value="ECO:0007669"/>
    <property type="project" value="UniProtKB-EC"/>
</dbReference>
<dbReference type="Pfam" id="PF03802">
    <property type="entry name" value="CitX"/>
    <property type="match status" value="1"/>
</dbReference>
<evidence type="ECO:0000256" key="2">
    <source>
        <dbReference type="ARBA" id="ARBA00022679"/>
    </source>
</evidence>
<evidence type="ECO:0000313" key="6">
    <source>
        <dbReference type="Proteomes" id="UP000746751"/>
    </source>
</evidence>
<gene>
    <name evidence="5" type="primary">citX</name>
    <name evidence="5" type="ORF">K8U80_01990</name>
</gene>
<keyword evidence="5" id="KW-0456">Lyase</keyword>
<dbReference type="EMBL" id="DYVF01000015">
    <property type="protein sequence ID" value="HJG30146.1"/>
    <property type="molecule type" value="Genomic_DNA"/>
</dbReference>
<comment type="catalytic activity">
    <reaction evidence="4">
        <text>apo-[citrate lyase ACP] + 2'-(5''-triphospho-alpha-D-ribosyl)-3'-dephospho-CoA = holo-[citrate lyase ACP] + diphosphate</text>
        <dbReference type="Rhea" id="RHEA:16333"/>
        <dbReference type="Rhea" id="RHEA-COMP:10157"/>
        <dbReference type="Rhea" id="RHEA-COMP:10158"/>
        <dbReference type="ChEBI" id="CHEBI:29999"/>
        <dbReference type="ChEBI" id="CHEBI:33019"/>
        <dbReference type="ChEBI" id="CHEBI:61378"/>
        <dbReference type="ChEBI" id="CHEBI:82683"/>
        <dbReference type="EC" id="2.7.7.61"/>
    </reaction>
</comment>
<dbReference type="GO" id="GO:0016829">
    <property type="term" value="F:lyase activity"/>
    <property type="evidence" value="ECO:0007669"/>
    <property type="project" value="UniProtKB-KW"/>
</dbReference>
<dbReference type="Proteomes" id="UP000746751">
    <property type="component" value="Unassembled WGS sequence"/>
</dbReference>
<evidence type="ECO:0000256" key="1">
    <source>
        <dbReference type="ARBA" id="ARBA00012524"/>
    </source>
</evidence>
<proteinExistence type="predicted"/>
<dbReference type="InterPro" id="IPR005551">
    <property type="entry name" value="CitX"/>
</dbReference>
<reference evidence="5" key="1">
    <citation type="journal article" date="2021" name="PeerJ">
        <title>Extensive microbial diversity within the chicken gut microbiome revealed by metagenomics and culture.</title>
        <authorList>
            <person name="Gilroy R."/>
            <person name="Ravi A."/>
            <person name="Getino M."/>
            <person name="Pursley I."/>
            <person name="Horton D.L."/>
            <person name="Alikhan N.F."/>
            <person name="Baker D."/>
            <person name="Gharbi K."/>
            <person name="Hall N."/>
            <person name="Watson M."/>
            <person name="Adriaenssens E.M."/>
            <person name="Foster-Nyarko E."/>
            <person name="Jarju S."/>
            <person name="Secka A."/>
            <person name="Antonio M."/>
            <person name="Oren A."/>
            <person name="Chaudhuri R.R."/>
            <person name="La Ragione R."/>
            <person name="Hildebrand F."/>
            <person name="Pallen M.J."/>
        </authorList>
    </citation>
    <scope>NUCLEOTIDE SEQUENCE</scope>
    <source>
        <strain evidence="5">ChiGjej2B2-7701</strain>
    </source>
</reference>
<keyword evidence="3 5" id="KW-0548">Nucleotidyltransferase</keyword>
<sequence>MSDAANEIQTASALVGRVFCGPEAQLPDMLDARERRAAMQRTLLAGARDGESLLSITLSIPGPHKTSDVLERVFDELVDQAVAALDGAAMRERTSLGGVSGPEQMMLVELEPLELKRRVSAVEETHPLGRLADLDVLGRTGDTLFSVQRTEIGLTPRRCLICDGEAKACARSRAHTVLEMQEKIAEIISQGGYI</sequence>
<evidence type="ECO:0000256" key="4">
    <source>
        <dbReference type="ARBA" id="ARBA00048574"/>
    </source>
</evidence>
<evidence type="ECO:0000256" key="3">
    <source>
        <dbReference type="ARBA" id="ARBA00022695"/>
    </source>
</evidence>
<dbReference type="EC" id="2.7.7.61" evidence="1"/>
<dbReference type="NCBIfam" id="TIGR03124">
    <property type="entry name" value="citrate_citX"/>
    <property type="match status" value="1"/>
</dbReference>
<accession>A0A921LPQ0</accession>
<evidence type="ECO:0000313" key="5">
    <source>
        <dbReference type="EMBL" id="HJG30146.1"/>
    </source>
</evidence>
<organism evidence="5 6">
    <name type="scientific">Collinsella ihumii</name>
    <dbReference type="NCBI Taxonomy" id="1720204"/>
    <lineage>
        <taxon>Bacteria</taxon>
        <taxon>Bacillati</taxon>
        <taxon>Actinomycetota</taxon>
        <taxon>Coriobacteriia</taxon>
        <taxon>Coriobacteriales</taxon>
        <taxon>Coriobacteriaceae</taxon>
        <taxon>Collinsella</taxon>
    </lineage>
</organism>
<reference evidence="5" key="2">
    <citation type="submission" date="2021-09" db="EMBL/GenBank/DDBJ databases">
        <authorList>
            <person name="Gilroy R."/>
        </authorList>
    </citation>
    <scope>NUCLEOTIDE SEQUENCE</scope>
    <source>
        <strain evidence="5">ChiGjej2B2-7701</strain>
    </source>
</reference>
<comment type="caution">
    <text evidence="5">The sequence shown here is derived from an EMBL/GenBank/DDBJ whole genome shotgun (WGS) entry which is preliminary data.</text>
</comment>